<dbReference type="EMBL" id="GBHO01026017">
    <property type="protein sequence ID" value="JAG17587.1"/>
    <property type="molecule type" value="Transcribed_RNA"/>
</dbReference>
<reference evidence="2" key="1">
    <citation type="journal article" date="2014" name="PLoS ONE">
        <title>Transcriptome-Based Identification of ABC Transporters in the Western Tarnished Plant Bug Lygus hesperus.</title>
        <authorList>
            <person name="Hull J.J."/>
            <person name="Chaney K."/>
            <person name="Geib S.M."/>
            <person name="Fabrick J.A."/>
            <person name="Brent C.S."/>
            <person name="Walsh D."/>
            <person name="Lavine L.C."/>
        </authorList>
    </citation>
    <scope>NUCLEOTIDE SEQUENCE</scope>
</reference>
<accession>A0A0A9XDA1</accession>
<sequence>MPSHPPGYCVVSTDSPSCISIPASVRQPTEHYYKFIRYFHHRCLRTCTTRCYHQHCTPSDQNITPLRVQKDTVMPTPSQVPTTQITATAFRISKLYNLRIRFNSSGRGWCRATDSTPPTMDSGA</sequence>
<gene>
    <name evidence="2" type="primary">sspP_1</name>
    <name evidence="1" type="synonym">sspP_0</name>
    <name evidence="2" type="ORF">CM83_18539</name>
    <name evidence="1" type="ORF">CM83_18543</name>
</gene>
<dbReference type="AlphaFoldDB" id="A0A0A9XDA1"/>
<reference evidence="2" key="2">
    <citation type="submission" date="2014-07" db="EMBL/GenBank/DDBJ databases">
        <authorList>
            <person name="Hull J."/>
        </authorList>
    </citation>
    <scope>NUCLEOTIDE SEQUENCE</scope>
</reference>
<dbReference type="EMBL" id="GBHO01026013">
    <property type="protein sequence ID" value="JAG17591.1"/>
    <property type="molecule type" value="Transcribed_RNA"/>
</dbReference>
<protein>
    <submittedName>
        <fullName evidence="2">Staphopain A</fullName>
    </submittedName>
</protein>
<evidence type="ECO:0000313" key="2">
    <source>
        <dbReference type="EMBL" id="JAG17591.1"/>
    </source>
</evidence>
<name>A0A0A9XDA1_LYGHE</name>
<evidence type="ECO:0000313" key="1">
    <source>
        <dbReference type="EMBL" id="JAG17587.1"/>
    </source>
</evidence>
<organism evidence="2">
    <name type="scientific">Lygus hesperus</name>
    <name type="common">Western plant bug</name>
    <dbReference type="NCBI Taxonomy" id="30085"/>
    <lineage>
        <taxon>Eukaryota</taxon>
        <taxon>Metazoa</taxon>
        <taxon>Ecdysozoa</taxon>
        <taxon>Arthropoda</taxon>
        <taxon>Hexapoda</taxon>
        <taxon>Insecta</taxon>
        <taxon>Pterygota</taxon>
        <taxon>Neoptera</taxon>
        <taxon>Paraneoptera</taxon>
        <taxon>Hemiptera</taxon>
        <taxon>Heteroptera</taxon>
        <taxon>Panheteroptera</taxon>
        <taxon>Cimicomorpha</taxon>
        <taxon>Miridae</taxon>
        <taxon>Mirini</taxon>
        <taxon>Lygus</taxon>
    </lineage>
</organism>
<proteinExistence type="predicted"/>